<feature type="transmembrane region" description="Helical" evidence="1">
    <location>
        <begin position="6"/>
        <end position="25"/>
    </location>
</feature>
<feature type="transmembrane region" description="Helical" evidence="1">
    <location>
        <begin position="46"/>
        <end position="64"/>
    </location>
</feature>
<keyword evidence="1" id="KW-1133">Transmembrane helix</keyword>
<dbReference type="Proteomes" id="UP000093000">
    <property type="component" value="Unassembled WGS sequence"/>
</dbReference>
<dbReference type="OrthoDB" id="2384193at2759"/>
<feature type="transmembrane region" description="Helical" evidence="1">
    <location>
        <begin position="177"/>
        <end position="196"/>
    </location>
</feature>
<feature type="transmembrane region" description="Helical" evidence="1">
    <location>
        <begin position="145"/>
        <end position="165"/>
    </location>
</feature>
<dbReference type="InParanoid" id="A0A1C7NUI2"/>
<comment type="caution">
    <text evidence="2">The sequence shown here is derived from an EMBL/GenBank/DDBJ whole genome shotgun (WGS) entry which is preliminary data.</text>
</comment>
<feature type="transmembrane region" description="Helical" evidence="1">
    <location>
        <begin position="104"/>
        <end position="125"/>
    </location>
</feature>
<evidence type="ECO:0000313" key="2">
    <source>
        <dbReference type="EMBL" id="OBZ91154.1"/>
    </source>
</evidence>
<name>A0A1C7NUI2_9FUNG</name>
<dbReference type="EMBL" id="LUGH01000020">
    <property type="protein sequence ID" value="OBZ91154.1"/>
    <property type="molecule type" value="Genomic_DNA"/>
</dbReference>
<keyword evidence="3" id="KW-1185">Reference proteome</keyword>
<evidence type="ECO:0000313" key="3">
    <source>
        <dbReference type="Proteomes" id="UP000093000"/>
    </source>
</evidence>
<reference evidence="2 3" key="1">
    <citation type="submission" date="2016-03" db="EMBL/GenBank/DDBJ databases">
        <title>Choanephora cucurbitarum.</title>
        <authorList>
            <person name="Min B."/>
            <person name="Park H."/>
            <person name="Park J.-H."/>
            <person name="Shin H.-D."/>
            <person name="Choi I.-G."/>
        </authorList>
    </citation>
    <scope>NUCLEOTIDE SEQUENCE [LARGE SCALE GENOMIC DNA]</scope>
    <source>
        <strain evidence="2 3">KUS-F28377</strain>
    </source>
</reference>
<protein>
    <submittedName>
        <fullName evidence="2">Uncharacterized protein</fullName>
    </submittedName>
</protein>
<feature type="transmembrane region" description="Helical" evidence="1">
    <location>
        <begin position="229"/>
        <end position="247"/>
    </location>
</feature>
<dbReference type="AlphaFoldDB" id="A0A1C7NUI2"/>
<dbReference type="STRING" id="101091.A0A1C7NUI2"/>
<keyword evidence="1" id="KW-0472">Membrane</keyword>
<gene>
    <name evidence="2" type="ORF">A0J61_00779</name>
</gene>
<evidence type="ECO:0000256" key="1">
    <source>
        <dbReference type="SAM" id="Phobius"/>
    </source>
</evidence>
<accession>A0A1C7NUI2</accession>
<feature type="transmembrane region" description="Helical" evidence="1">
    <location>
        <begin position="267"/>
        <end position="287"/>
    </location>
</feature>
<sequence>MSHLSDYSFLQRASGLGFLLVWLLYRLFATKGYHCFYLSKFKKGDLKSVVTTSIFIMLPFQLYYDIVTCKIKYEEGFVPIEGKILTKPESLWSTADRDLVIPTDYSLCIGFSMQIGTLLLLQCFWKYLAKMVAKARFMSSKEFRFYILMTALNVILFPLVQYNFSQEGVYDSTLKEIIPQLIYGLELLLISMLGIVSHFRFNKLLGNTYYHPNHNPRSMSHRIKYYQELNLLLSASLFTFSVCFIILSSDGLSQSKTINSNKFASDFLICNVNVLSVVIWMLVVLIIHPKKQNSYED</sequence>
<organism evidence="2 3">
    <name type="scientific">Choanephora cucurbitarum</name>
    <dbReference type="NCBI Taxonomy" id="101091"/>
    <lineage>
        <taxon>Eukaryota</taxon>
        <taxon>Fungi</taxon>
        <taxon>Fungi incertae sedis</taxon>
        <taxon>Mucoromycota</taxon>
        <taxon>Mucoromycotina</taxon>
        <taxon>Mucoromycetes</taxon>
        <taxon>Mucorales</taxon>
        <taxon>Mucorineae</taxon>
        <taxon>Choanephoraceae</taxon>
        <taxon>Choanephoroideae</taxon>
        <taxon>Choanephora</taxon>
    </lineage>
</organism>
<proteinExistence type="predicted"/>
<keyword evidence="1" id="KW-0812">Transmembrane</keyword>